<dbReference type="EMBL" id="LR214951">
    <property type="protein sequence ID" value="VEU59830.1"/>
    <property type="molecule type" value="Genomic_DNA"/>
</dbReference>
<protein>
    <submittedName>
        <fullName evidence="1">Uncharacterized protein</fullName>
    </submittedName>
</protein>
<organism evidence="1 2">
    <name type="scientific">Mesomycoplasma neurolyticum</name>
    <dbReference type="NCBI Taxonomy" id="2120"/>
    <lineage>
        <taxon>Bacteria</taxon>
        <taxon>Bacillati</taxon>
        <taxon>Mycoplasmatota</taxon>
        <taxon>Mycoplasmoidales</taxon>
        <taxon>Metamycoplasmataceae</taxon>
        <taxon>Mesomycoplasma</taxon>
    </lineage>
</organism>
<name>A0A449A6C1_9BACT</name>
<reference evidence="1 2" key="1">
    <citation type="submission" date="2019-01" db="EMBL/GenBank/DDBJ databases">
        <authorList>
            <consortium name="Pathogen Informatics"/>
        </authorList>
    </citation>
    <scope>NUCLEOTIDE SEQUENCE [LARGE SCALE GENOMIC DNA]</scope>
    <source>
        <strain evidence="1 2">NCTC10166</strain>
    </source>
</reference>
<dbReference type="AlphaFoldDB" id="A0A449A6C1"/>
<dbReference type="Proteomes" id="UP000289440">
    <property type="component" value="Chromosome"/>
</dbReference>
<accession>A0A449A6C1</accession>
<gene>
    <name evidence="1" type="ORF">NCTC10166_00816</name>
</gene>
<evidence type="ECO:0000313" key="1">
    <source>
        <dbReference type="EMBL" id="VEU59830.1"/>
    </source>
</evidence>
<evidence type="ECO:0000313" key="2">
    <source>
        <dbReference type="Proteomes" id="UP000289440"/>
    </source>
</evidence>
<dbReference type="KEGG" id="mnu:NCTC10166_00816"/>
<proteinExistence type="predicted"/>
<sequence>MFFINYKNKNKNLFISNIIKLLVKKGIKDEN</sequence>
<keyword evidence="2" id="KW-1185">Reference proteome</keyword>